<keyword evidence="3" id="KW-1185">Reference proteome</keyword>
<evidence type="ECO:0000256" key="1">
    <source>
        <dbReference type="SAM" id="MobiDB-lite"/>
    </source>
</evidence>
<dbReference type="EMBL" id="BMAW01118547">
    <property type="protein sequence ID" value="GFT80419.1"/>
    <property type="molecule type" value="Genomic_DNA"/>
</dbReference>
<feature type="non-terminal residue" evidence="2">
    <location>
        <position position="1"/>
    </location>
</feature>
<comment type="caution">
    <text evidence="2">The sequence shown here is derived from an EMBL/GenBank/DDBJ whole genome shotgun (WGS) entry which is preliminary data.</text>
</comment>
<accession>A0A8X6PNJ3</accession>
<feature type="region of interest" description="Disordered" evidence="1">
    <location>
        <begin position="46"/>
        <end position="65"/>
    </location>
</feature>
<proteinExistence type="predicted"/>
<organism evidence="2 3">
    <name type="scientific">Nephila pilipes</name>
    <name type="common">Giant wood spider</name>
    <name type="synonym">Nephila maculata</name>
    <dbReference type="NCBI Taxonomy" id="299642"/>
    <lineage>
        <taxon>Eukaryota</taxon>
        <taxon>Metazoa</taxon>
        <taxon>Ecdysozoa</taxon>
        <taxon>Arthropoda</taxon>
        <taxon>Chelicerata</taxon>
        <taxon>Arachnida</taxon>
        <taxon>Araneae</taxon>
        <taxon>Araneomorphae</taxon>
        <taxon>Entelegynae</taxon>
        <taxon>Araneoidea</taxon>
        <taxon>Nephilidae</taxon>
        <taxon>Nephila</taxon>
    </lineage>
</organism>
<sequence length="65" mass="7149">AALDVSNCEKYVAALSEAEQLFQRLAKALPVCMCYMTTLTNLPSKQKSQEESLDDLGGQEILLPM</sequence>
<protein>
    <submittedName>
        <fullName evidence="2">Uncharacterized protein</fullName>
    </submittedName>
</protein>
<dbReference type="Proteomes" id="UP000887013">
    <property type="component" value="Unassembled WGS sequence"/>
</dbReference>
<evidence type="ECO:0000313" key="3">
    <source>
        <dbReference type="Proteomes" id="UP000887013"/>
    </source>
</evidence>
<gene>
    <name evidence="2" type="ORF">NPIL_511591</name>
</gene>
<reference evidence="2" key="1">
    <citation type="submission" date="2020-08" db="EMBL/GenBank/DDBJ databases">
        <title>Multicomponent nature underlies the extraordinary mechanical properties of spider dragline silk.</title>
        <authorList>
            <person name="Kono N."/>
            <person name="Nakamura H."/>
            <person name="Mori M."/>
            <person name="Yoshida Y."/>
            <person name="Ohtoshi R."/>
            <person name="Malay A.D."/>
            <person name="Moran D.A.P."/>
            <person name="Tomita M."/>
            <person name="Numata K."/>
            <person name="Arakawa K."/>
        </authorList>
    </citation>
    <scope>NUCLEOTIDE SEQUENCE</scope>
</reference>
<dbReference type="AlphaFoldDB" id="A0A8X6PNJ3"/>
<evidence type="ECO:0000313" key="2">
    <source>
        <dbReference type="EMBL" id="GFT80419.1"/>
    </source>
</evidence>
<name>A0A8X6PNJ3_NEPPI</name>